<comment type="caution">
    <text evidence="2">The sequence shown here is derived from an EMBL/GenBank/DDBJ whole genome shotgun (WGS) entry which is preliminary data.</text>
</comment>
<proteinExistence type="predicted"/>
<evidence type="ECO:0000313" key="2">
    <source>
        <dbReference type="EMBL" id="MFD0870361.1"/>
    </source>
</evidence>
<feature type="transmembrane region" description="Helical" evidence="1">
    <location>
        <begin position="374"/>
        <end position="395"/>
    </location>
</feature>
<feature type="transmembrane region" description="Helical" evidence="1">
    <location>
        <begin position="21"/>
        <end position="47"/>
    </location>
</feature>
<gene>
    <name evidence="2" type="ORF">ACFQ03_14480</name>
</gene>
<feature type="transmembrane region" description="Helical" evidence="1">
    <location>
        <begin position="190"/>
        <end position="206"/>
    </location>
</feature>
<feature type="transmembrane region" description="Helical" evidence="1">
    <location>
        <begin position="107"/>
        <end position="125"/>
    </location>
</feature>
<dbReference type="PIRSF" id="PIRSF037259">
    <property type="entry name" value="EcsB_ABC"/>
    <property type="match status" value="1"/>
</dbReference>
<keyword evidence="1" id="KW-1133">Transmembrane helix</keyword>
<reference evidence="3" key="1">
    <citation type="journal article" date="2019" name="Int. J. Syst. Evol. Microbiol.">
        <title>The Global Catalogue of Microorganisms (GCM) 10K type strain sequencing project: providing services to taxonomists for standard genome sequencing and annotation.</title>
        <authorList>
            <consortium name="The Broad Institute Genomics Platform"/>
            <consortium name="The Broad Institute Genome Sequencing Center for Infectious Disease"/>
            <person name="Wu L."/>
            <person name="Ma J."/>
        </authorList>
    </citation>
    <scope>NUCLEOTIDE SEQUENCE [LARGE SCALE GENOMIC DNA]</scope>
    <source>
        <strain evidence="3">CCUG 57263</strain>
    </source>
</reference>
<organism evidence="2 3">
    <name type="scientific">Paenibacillus residui</name>
    <dbReference type="NCBI Taxonomy" id="629724"/>
    <lineage>
        <taxon>Bacteria</taxon>
        <taxon>Bacillati</taxon>
        <taxon>Bacillota</taxon>
        <taxon>Bacilli</taxon>
        <taxon>Bacillales</taxon>
        <taxon>Paenibacillaceae</taxon>
        <taxon>Paenibacillus</taxon>
    </lineage>
</organism>
<accession>A0ABW3DAP0</accession>
<dbReference type="RefSeq" id="WP_379288985.1">
    <property type="nucleotide sequence ID" value="NZ_JBHTIU010000044.1"/>
</dbReference>
<feature type="transmembrane region" description="Helical" evidence="1">
    <location>
        <begin position="346"/>
        <end position="368"/>
    </location>
</feature>
<keyword evidence="1" id="KW-0472">Membrane</keyword>
<feature type="transmembrane region" description="Helical" evidence="1">
    <location>
        <begin position="131"/>
        <end position="154"/>
    </location>
</feature>
<dbReference type="EMBL" id="JBHTIU010000044">
    <property type="protein sequence ID" value="MFD0870361.1"/>
    <property type="molecule type" value="Genomic_DNA"/>
</dbReference>
<evidence type="ECO:0000256" key="1">
    <source>
        <dbReference type="SAM" id="Phobius"/>
    </source>
</evidence>
<feature type="transmembrane region" description="Helical" evidence="1">
    <location>
        <begin position="59"/>
        <end position="80"/>
    </location>
</feature>
<dbReference type="Proteomes" id="UP001597120">
    <property type="component" value="Unassembled WGS sequence"/>
</dbReference>
<dbReference type="InterPro" id="IPR010288">
    <property type="entry name" value="EcsB_ABC"/>
</dbReference>
<protein>
    <submittedName>
        <fullName evidence="2">ABC transporter permease</fullName>
    </submittedName>
</protein>
<sequence length="406" mass="47809">MFDPIQLWGRRCRSFWKEAAYYWRFIGRSMSQGVLFFAFIAAMYMYIQWLETLPDNFPYYWFTVPLITWAVAFSPIRTFLQPADRVFLLPVESRIGPYLSRALRYSYLWQAATVLVVAIILWPLYKVSKDGSTSFLLLSVFLLIVKWGNVLGSWQEARQVHERSRRLLRFIRWTASTSVVFTVYQYGPAIAGIIGLLWITILWASYKKTNQYPIPWEYLIRKEREHLSKHYLFFSWFIEVDHLPNRVKPRRWLASITGRFPFRQASTYLYLFTKTYIRSETASISVRLTVAGALLLLLVPDPNWKIAVFGIFIWMSCVQMSSLDQYHRYTFWLKLYPVDAMSKRAAIIRIVYVSLLSQWFLLGAVLVWQSRGSGFSLAAVAVSLMMISAYCLIFMRKKLKRTSLQL</sequence>
<keyword evidence="3" id="KW-1185">Reference proteome</keyword>
<name>A0ABW3DAP0_9BACL</name>
<dbReference type="Pfam" id="PF05975">
    <property type="entry name" value="EcsB"/>
    <property type="match status" value="1"/>
</dbReference>
<feature type="transmembrane region" description="Helical" evidence="1">
    <location>
        <begin position="306"/>
        <end position="326"/>
    </location>
</feature>
<keyword evidence="1" id="KW-0812">Transmembrane</keyword>
<evidence type="ECO:0000313" key="3">
    <source>
        <dbReference type="Proteomes" id="UP001597120"/>
    </source>
</evidence>